<feature type="transmembrane region" description="Helical" evidence="3">
    <location>
        <begin position="105"/>
        <end position="124"/>
    </location>
</feature>
<dbReference type="EMBL" id="JAVRRT010000011">
    <property type="protein sequence ID" value="KAK5167671.1"/>
    <property type="molecule type" value="Genomic_DNA"/>
</dbReference>
<keyword evidence="3" id="KW-0812">Transmembrane</keyword>
<sequence>MAVPLLEREWSPASTQTTDTIEPKWQVRFNDGKRRNSRHSLLSRIWYWQSRPSMRDDHYTHDYYAAPLDDDDDSEDLPKPTLARQPRGVNYSPMLRWLRRSLLRLPLYILMLFGILHLILVVYGRKPLLWDNRKDDVEIPDWATDLQALTHYATDPTRDVQPIPCHSHNDYWRRIPLFDALRYGCTSVEADVWGYDENDDLFVGHSTASLTPTRTFKGLYVDPLVKLLDKMNPSTSFGDTKGHGVFDEDPHQTLVLLVDFKTEGHTLFQRVQEQLEPLRKRNYLTYWNGDKVISRAITVVGTGETPFDLIIANQTYRDIFFDAPLELMYEPPSGGGQVHAAVMPHDGKEKKRGQGQEGTAHLTADAFNASNSYYASVSMTSAIGIPWSGRFSAHQLERIRGQIRGAQQRGLKARYWETPAWPTSLRNYVWELLVREGTDMLNVDHLKAAVSKDWGRVGHGLFDA</sequence>
<dbReference type="PANTHER" id="PTHR31571">
    <property type="entry name" value="ALTERED INHERITANCE OF MITOCHONDRIA PROTEIN 6"/>
    <property type="match status" value="1"/>
</dbReference>
<keyword evidence="5" id="KW-1185">Reference proteome</keyword>
<keyword evidence="3" id="KW-0472">Membrane</keyword>
<dbReference type="PANTHER" id="PTHR31571:SF1">
    <property type="entry name" value="ALTERED INHERITANCE OF MITOCHONDRIA PROTEIN 6"/>
    <property type="match status" value="1"/>
</dbReference>
<reference evidence="4 5" key="1">
    <citation type="submission" date="2023-08" db="EMBL/GenBank/DDBJ databases">
        <title>Black Yeasts Isolated from many extreme environments.</title>
        <authorList>
            <person name="Coleine C."/>
            <person name="Stajich J.E."/>
            <person name="Selbmann L."/>
        </authorList>
    </citation>
    <scope>NUCLEOTIDE SEQUENCE [LARGE SCALE GENOMIC DNA]</scope>
    <source>
        <strain evidence="4 5">CCFEE 5935</strain>
    </source>
</reference>
<dbReference type="GO" id="GO:0008081">
    <property type="term" value="F:phosphoric diester hydrolase activity"/>
    <property type="evidence" value="ECO:0007669"/>
    <property type="project" value="InterPro"/>
</dbReference>
<dbReference type="AlphaFoldDB" id="A0AAV9P4L1"/>
<evidence type="ECO:0000256" key="3">
    <source>
        <dbReference type="SAM" id="Phobius"/>
    </source>
</evidence>
<comment type="caution">
    <text evidence="4">The sequence shown here is derived from an EMBL/GenBank/DDBJ whole genome shotgun (WGS) entry which is preliminary data.</text>
</comment>
<dbReference type="SUPFAM" id="SSF51695">
    <property type="entry name" value="PLC-like phosphodiesterases"/>
    <property type="match status" value="1"/>
</dbReference>
<comment type="similarity">
    <text evidence="1">Belongs to the AIM6 family.</text>
</comment>
<name>A0AAV9P4L1_9PEZI</name>
<evidence type="ECO:0000256" key="1">
    <source>
        <dbReference type="ARBA" id="ARBA00008858"/>
    </source>
</evidence>
<dbReference type="Proteomes" id="UP001337655">
    <property type="component" value="Unassembled WGS sequence"/>
</dbReference>
<dbReference type="GO" id="GO:0006629">
    <property type="term" value="P:lipid metabolic process"/>
    <property type="evidence" value="ECO:0007669"/>
    <property type="project" value="InterPro"/>
</dbReference>
<organism evidence="4 5">
    <name type="scientific">Saxophila tyrrhenica</name>
    <dbReference type="NCBI Taxonomy" id="1690608"/>
    <lineage>
        <taxon>Eukaryota</taxon>
        <taxon>Fungi</taxon>
        <taxon>Dikarya</taxon>
        <taxon>Ascomycota</taxon>
        <taxon>Pezizomycotina</taxon>
        <taxon>Dothideomycetes</taxon>
        <taxon>Dothideomycetidae</taxon>
        <taxon>Mycosphaerellales</taxon>
        <taxon>Extremaceae</taxon>
        <taxon>Saxophila</taxon>
    </lineage>
</organism>
<protein>
    <recommendedName>
        <fullName evidence="2">Altered inheritance of mitochondria protein 6</fullName>
    </recommendedName>
</protein>
<gene>
    <name evidence="4" type="primary">AIM6</name>
    <name evidence="4" type="ORF">LTR77_007370</name>
</gene>
<dbReference type="RefSeq" id="XP_064657377.1">
    <property type="nucleotide sequence ID" value="XM_064804607.1"/>
</dbReference>
<keyword evidence="3" id="KW-1133">Transmembrane helix</keyword>
<dbReference type="GeneID" id="89928706"/>
<evidence type="ECO:0000313" key="5">
    <source>
        <dbReference type="Proteomes" id="UP001337655"/>
    </source>
</evidence>
<dbReference type="InterPro" id="IPR051236">
    <property type="entry name" value="HAT_RTT109-like"/>
</dbReference>
<accession>A0AAV9P4L1</accession>
<proteinExistence type="inferred from homology"/>
<evidence type="ECO:0000313" key="4">
    <source>
        <dbReference type="EMBL" id="KAK5167671.1"/>
    </source>
</evidence>
<dbReference type="InterPro" id="IPR017946">
    <property type="entry name" value="PLC-like_Pdiesterase_TIM-brl"/>
</dbReference>
<evidence type="ECO:0000256" key="2">
    <source>
        <dbReference type="ARBA" id="ARBA00014286"/>
    </source>
</evidence>